<dbReference type="Proteomes" id="UP000314294">
    <property type="component" value="Unassembled WGS sequence"/>
</dbReference>
<comment type="caution">
    <text evidence="2">The sequence shown here is derived from an EMBL/GenBank/DDBJ whole genome shotgun (WGS) entry which is preliminary data.</text>
</comment>
<feature type="region of interest" description="Disordered" evidence="1">
    <location>
        <begin position="1"/>
        <end position="46"/>
    </location>
</feature>
<gene>
    <name evidence="2" type="ORF">EYF80_030443</name>
</gene>
<dbReference type="EMBL" id="SRLO01000358">
    <property type="protein sequence ID" value="TNN59340.1"/>
    <property type="molecule type" value="Genomic_DNA"/>
</dbReference>
<feature type="compositionally biased region" description="Basic and acidic residues" evidence="1">
    <location>
        <begin position="1"/>
        <end position="13"/>
    </location>
</feature>
<organism evidence="2 3">
    <name type="scientific">Liparis tanakae</name>
    <name type="common">Tanaka's snailfish</name>
    <dbReference type="NCBI Taxonomy" id="230148"/>
    <lineage>
        <taxon>Eukaryota</taxon>
        <taxon>Metazoa</taxon>
        <taxon>Chordata</taxon>
        <taxon>Craniata</taxon>
        <taxon>Vertebrata</taxon>
        <taxon>Euteleostomi</taxon>
        <taxon>Actinopterygii</taxon>
        <taxon>Neopterygii</taxon>
        <taxon>Teleostei</taxon>
        <taxon>Neoteleostei</taxon>
        <taxon>Acanthomorphata</taxon>
        <taxon>Eupercaria</taxon>
        <taxon>Perciformes</taxon>
        <taxon>Cottioidei</taxon>
        <taxon>Cottales</taxon>
        <taxon>Liparidae</taxon>
        <taxon>Liparis</taxon>
    </lineage>
</organism>
<keyword evidence="3" id="KW-1185">Reference proteome</keyword>
<name>A0A4Z2H1L7_9TELE</name>
<accession>A0A4Z2H1L7</accession>
<reference evidence="2 3" key="1">
    <citation type="submission" date="2019-03" db="EMBL/GenBank/DDBJ databases">
        <title>First draft genome of Liparis tanakae, snailfish: a comprehensive survey of snailfish specific genes.</title>
        <authorList>
            <person name="Kim W."/>
            <person name="Song I."/>
            <person name="Jeong J.-H."/>
            <person name="Kim D."/>
            <person name="Kim S."/>
            <person name="Ryu S."/>
            <person name="Song J.Y."/>
            <person name="Lee S.K."/>
        </authorList>
    </citation>
    <scope>NUCLEOTIDE SEQUENCE [LARGE SCALE GENOMIC DNA]</scope>
    <source>
        <tissue evidence="2">Muscle</tissue>
    </source>
</reference>
<evidence type="ECO:0000313" key="3">
    <source>
        <dbReference type="Proteomes" id="UP000314294"/>
    </source>
</evidence>
<protein>
    <submittedName>
        <fullName evidence="2">Uncharacterized protein</fullName>
    </submittedName>
</protein>
<sequence length="59" mass="6482">MGRLQEKKADVEVQTRLAGSRHGCNLSGPSRGKGGRGQGNTELIRNQLLPRLKRLLNDT</sequence>
<dbReference type="AlphaFoldDB" id="A0A4Z2H1L7"/>
<evidence type="ECO:0000313" key="2">
    <source>
        <dbReference type="EMBL" id="TNN59340.1"/>
    </source>
</evidence>
<evidence type="ECO:0000256" key="1">
    <source>
        <dbReference type="SAM" id="MobiDB-lite"/>
    </source>
</evidence>
<proteinExistence type="predicted"/>